<evidence type="ECO:0000256" key="3">
    <source>
        <dbReference type="ARBA" id="ARBA00022989"/>
    </source>
</evidence>
<comment type="caution">
    <text evidence="7">The sequence shown here is derived from an EMBL/GenBank/DDBJ whole genome shotgun (WGS) entry which is preliminary data.</text>
</comment>
<sequence length="995" mass="109045">MVSMTGSGGRPTLSRRVKILIGIGVGLLILLLVGPRVVSLITDWLWYSDIGYSEVMSTMIVTRLVVFLVVTAVVAGIIGGAIYAAYRVRPDFVMLSSPTDPLARYRTAIGMRPKLSLLLPSLFIGVMAGLIAQGSWTTVQTFINGESFGTKDPQFGLDISFYAFTLPFLRMILDIVFVSLVIAFVGNLLTHYVFGGLRLGGGGRSGSLTRAARVQLAVIAGLFMIAKAIGYWFDRYDLLSSDRRGDIFDGATYTDINYVLPSKLILMAIAIVCAIAFFAAIALRDLRIPALAAVLMLLSALVIGVVWPAAMEQFSVKPSADTKEAEYIQRNIAATTDAYRIRDGKDVEYQYDWTSQPADQGKVNSDEATLSNIRLLDPNVVSKAFVQRQSLRNFYGFPDQLAVDRYMVKETDDSGTTTENQRDFIVAARELDPQRYNDNQQSWINKHTVYTHGNGFIAAPANTVDAPNTDTSSDSGGLPKFLVSDLQHINEPGYKDEPIQVKQPRIYFGPMIAKVNPDYAIVGSDGGAPREYDTDKSNFTYTAGSGVSVGNLGARMLYALKYGERNILLSDVINSNSKILYNRDPRDRVKKAAPWLTVDSTTYPAVVDGSIKWVVDGYTTLKTYPYAQRMSLASATSDSNSENAGQTGRAQADEDIAYARNSVKATVDAYTGQVTLYQFDTSDPVLKTWMKVFPGTVKDRAELDKQPDLLEHMRYPEDLFKMQRELLTRYHVNNPSVFYRADNFWSVPSDPTEEKSTLNQPPYYFTAAAPNNTQSQFQLTTVMTPLRRQNLAAYMTANADPKDYGRITVKVLPTDSQTVGPRQVQDTFNNTASSEVTLLKGSANVTFGNLLTLPVGGNGILYVQPLYTESKVGDSAMPKVYRMLTYYKESGANGRVRVGFAPTIGEALAESGINPAAATEPGATPTTPETTPQPQQPVTPKAPESRSPQEKAAVDAIGAALEDARKAQASGDFKAYGEALDRLDKAVKQYQALGN</sequence>
<dbReference type="STRING" id="644548.SCNU_10309"/>
<feature type="transmembrane region" description="Helical" evidence="6">
    <location>
        <begin position="61"/>
        <end position="86"/>
    </location>
</feature>
<evidence type="ECO:0000256" key="6">
    <source>
        <dbReference type="SAM" id="Phobius"/>
    </source>
</evidence>
<name>F1YJ43_9ACTN</name>
<feature type="transmembrane region" description="Helical" evidence="6">
    <location>
        <begin position="115"/>
        <end position="136"/>
    </location>
</feature>
<dbReference type="GO" id="GO:0005576">
    <property type="term" value="C:extracellular region"/>
    <property type="evidence" value="ECO:0007669"/>
    <property type="project" value="TreeGrafter"/>
</dbReference>
<proteinExistence type="predicted"/>
<reference evidence="7 8" key="1">
    <citation type="journal article" date="2011" name="J. Bacteriol.">
        <title>Draft Genome Sequence of Gordonia neofelifaecis NRRL B-59395, a Cholesterol-Degrading Actinomycete.</title>
        <authorList>
            <person name="Ge F."/>
            <person name="Li W."/>
            <person name="Chen G."/>
            <person name="Liu Y."/>
            <person name="Zhang G."/>
            <person name="Yong B."/>
            <person name="Wang Q."/>
            <person name="Wang N."/>
            <person name="Huang Z."/>
            <person name="Li W."/>
            <person name="Wang J."/>
            <person name="Wu C."/>
            <person name="Xie Q."/>
            <person name="Liu G."/>
        </authorList>
    </citation>
    <scope>NUCLEOTIDE SEQUENCE [LARGE SCALE GENOMIC DNA]</scope>
    <source>
        <strain evidence="7 8">NRRL B-59395</strain>
    </source>
</reference>
<accession>F1YJ43</accession>
<keyword evidence="3 6" id="KW-1133">Transmembrane helix</keyword>
<dbReference type="NCBIfam" id="NF000825">
    <property type="entry name" value="PRK00068.1"/>
    <property type="match status" value="1"/>
</dbReference>
<feature type="transmembrane region" description="Helical" evidence="6">
    <location>
        <begin position="264"/>
        <end position="283"/>
    </location>
</feature>
<keyword evidence="4 6" id="KW-0472">Membrane</keyword>
<dbReference type="PANTHER" id="PTHR39344">
    <property type="entry name" value="UPF0182 PROTEIN SLL1060"/>
    <property type="match status" value="1"/>
</dbReference>
<feature type="compositionally biased region" description="Basic and acidic residues" evidence="5">
    <location>
        <begin position="943"/>
        <end position="953"/>
    </location>
</feature>
<dbReference type="Proteomes" id="UP000035065">
    <property type="component" value="Unassembled WGS sequence"/>
</dbReference>
<gene>
    <name evidence="7" type="ORF">SCNU_10309</name>
</gene>
<evidence type="ECO:0000313" key="8">
    <source>
        <dbReference type="Proteomes" id="UP000035065"/>
    </source>
</evidence>
<feature type="transmembrane region" description="Helical" evidence="6">
    <location>
        <begin position="171"/>
        <end position="194"/>
    </location>
</feature>
<feature type="transmembrane region" description="Helical" evidence="6">
    <location>
        <begin position="214"/>
        <end position="233"/>
    </location>
</feature>
<protein>
    <submittedName>
        <fullName evidence="7">Uncharacterized protein</fullName>
    </submittedName>
</protein>
<keyword evidence="1" id="KW-1003">Cell membrane</keyword>
<dbReference type="eggNOG" id="COG1615">
    <property type="taxonomic scope" value="Bacteria"/>
</dbReference>
<evidence type="ECO:0000256" key="2">
    <source>
        <dbReference type="ARBA" id="ARBA00022692"/>
    </source>
</evidence>
<feature type="transmembrane region" description="Helical" evidence="6">
    <location>
        <begin position="290"/>
        <end position="310"/>
    </location>
</feature>
<evidence type="ECO:0000256" key="4">
    <source>
        <dbReference type="ARBA" id="ARBA00023136"/>
    </source>
</evidence>
<dbReference type="Pfam" id="PF03699">
    <property type="entry name" value="UPF0182"/>
    <property type="match status" value="1"/>
</dbReference>
<feature type="transmembrane region" description="Helical" evidence="6">
    <location>
        <begin position="20"/>
        <end position="41"/>
    </location>
</feature>
<feature type="region of interest" description="Disordered" evidence="5">
    <location>
        <begin position="916"/>
        <end position="953"/>
    </location>
</feature>
<dbReference type="InterPro" id="IPR005372">
    <property type="entry name" value="UPF0182"/>
</dbReference>
<evidence type="ECO:0000313" key="7">
    <source>
        <dbReference type="EMBL" id="EGD55258.1"/>
    </source>
</evidence>
<keyword evidence="2 6" id="KW-0812">Transmembrane</keyword>
<dbReference type="GO" id="GO:0016020">
    <property type="term" value="C:membrane"/>
    <property type="evidence" value="ECO:0007669"/>
    <property type="project" value="InterPro"/>
</dbReference>
<keyword evidence="8" id="KW-1185">Reference proteome</keyword>
<evidence type="ECO:0000256" key="1">
    <source>
        <dbReference type="ARBA" id="ARBA00022475"/>
    </source>
</evidence>
<organism evidence="7 8">
    <name type="scientific">Gordonia neofelifaecis NRRL B-59395</name>
    <dbReference type="NCBI Taxonomy" id="644548"/>
    <lineage>
        <taxon>Bacteria</taxon>
        <taxon>Bacillati</taxon>
        <taxon>Actinomycetota</taxon>
        <taxon>Actinomycetes</taxon>
        <taxon>Mycobacteriales</taxon>
        <taxon>Gordoniaceae</taxon>
        <taxon>Gordonia</taxon>
    </lineage>
</organism>
<dbReference type="AlphaFoldDB" id="F1YJ43"/>
<dbReference type="EMBL" id="AEUD01000007">
    <property type="protein sequence ID" value="EGD55258.1"/>
    <property type="molecule type" value="Genomic_DNA"/>
</dbReference>
<evidence type="ECO:0000256" key="5">
    <source>
        <dbReference type="SAM" id="MobiDB-lite"/>
    </source>
</evidence>
<feature type="compositionally biased region" description="Low complexity" evidence="5">
    <location>
        <begin position="916"/>
        <end position="942"/>
    </location>
</feature>
<dbReference type="PANTHER" id="PTHR39344:SF1">
    <property type="entry name" value="UPF0182 PROTEIN SLL1060"/>
    <property type="match status" value="1"/>
</dbReference>